<evidence type="ECO:0000256" key="7">
    <source>
        <dbReference type="ARBA" id="ARBA00022840"/>
    </source>
</evidence>
<evidence type="ECO:0000256" key="3">
    <source>
        <dbReference type="ARBA" id="ARBA00009225"/>
    </source>
</evidence>
<evidence type="ECO:0000313" key="15">
    <source>
        <dbReference type="Proteomes" id="UP000236319"/>
    </source>
</evidence>
<dbReference type="GeneID" id="39876407"/>
<dbReference type="Pfam" id="PF03727">
    <property type="entry name" value="Hexokinase_2"/>
    <property type="match status" value="1"/>
</dbReference>
<dbReference type="Gene3D" id="3.30.420.40">
    <property type="match status" value="1"/>
</dbReference>
<dbReference type="CDD" id="cd24000">
    <property type="entry name" value="ASKHA_NBD_HK"/>
    <property type="match status" value="1"/>
</dbReference>
<keyword evidence="5 11" id="KW-0547">Nucleotide-binding</keyword>
<dbReference type="PANTHER" id="PTHR19443">
    <property type="entry name" value="HEXOKINASE"/>
    <property type="match status" value="1"/>
</dbReference>
<evidence type="ECO:0000256" key="1">
    <source>
        <dbReference type="ARBA" id="ARBA00004888"/>
    </source>
</evidence>
<reference evidence="14 15" key="1">
    <citation type="journal article" date="2017" name="BMC Genomics">
        <title>Whole-genome assembly of Babesia ovata and comparative genomics between closely related pathogens.</title>
        <authorList>
            <person name="Yamagishi J."/>
            <person name="Asada M."/>
            <person name="Hakimi H."/>
            <person name="Tanaka T.Q."/>
            <person name="Sugimoto C."/>
            <person name="Kawazu S."/>
        </authorList>
    </citation>
    <scope>NUCLEOTIDE SEQUENCE [LARGE SCALE GENOMIC DNA]</scope>
    <source>
        <strain evidence="14 15">Miyake</strain>
    </source>
</reference>
<dbReference type="InterPro" id="IPR043129">
    <property type="entry name" value="ATPase_NBD"/>
</dbReference>
<evidence type="ECO:0000256" key="11">
    <source>
        <dbReference type="RuleBase" id="RU362007"/>
    </source>
</evidence>
<dbReference type="GO" id="GO:0008865">
    <property type="term" value="F:fructokinase activity"/>
    <property type="evidence" value="ECO:0007669"/>
    <property type="project" value="TreeGrafter"/>
</dbReference>
<dbReference type="UniPathway" id="UPA00109">
    <property type="reaction ID" value="UER00180"/>
</dbReference>
<comment type="caution">
    <text evidence="14">The sequence shown here is derived from an EMBL/GenBank/DDBJ whole genome shotgun (WGS) entry which is preliminary data.</text>
</comment>
<dbReference type="SUPFAM" id="SSF53067">
    <property type="entry name" value="Actin-like ATPase domain"/>
    <property type="match status" value="2"/>
</dbReference>
<comment type="similarity">
    <text evidence="3 11">Belongs to the hexokinase family.</text>
</comment>
<comment type="pathway">
    <text evidence="2">Carbohydrate metabolism; hexose metabolism.</text>
</comment>
<keyword evidence="7 11" id="KW-0067">ATP-binding</keyword>
<feature type="domain" description="Hexokinase N-terminal" evidence="12">
    <location>
        <begin position="33"/>
        <end position="251"/>
    </location>
</feature>
<dbReference type="Gene3D" id="3.40.367.20">
    <property type="match status" value="1"/>
</dbReference>
<dbReference type="Proteomes" id="UP000236319">
    <property type="component" value="Unassembled WGS sequence"/>
</dbReference>
<comment type="catalytic activity">
    <reaction evidence="10">
        <text>D-fructose + ATP = D-fructose 6-phosphate + ADP + H(+)</text>
        <dbReference type="Rhea" id="RHEA:16125"/>
        <dbReference type="ChEBI" id="CHEBI:15378"/>
        <dbReference type="ChEBI" id="CHEBI:30616"/>
        <dbReference type="ChEBI" id="CHEBI:37721"/>
        <dbReference type="ChEBI" id="CHEBI:61527"/>
        <dbReference type="ChEBI" id="CHEBI:456216"/>
        <dbReference type="EC" id="2.7.1.1"/>
    </reaction>
    <physiologicalReaction direction="left-to-right" evidence="10">
        <dbReference type="Rhea" id="RHEA:16126"/>
    </physiologicalReaction>
</comment>
<dbReference type="GO" id="GO:0004340">
    <property type="term" value="F:glucokinase activity"/>
    <property type="evidence" value="ECO:0007669"/>
    <property type="project" value="TreeGrafter"/>
</dbReference>
<dbReference type="InterPro" id="IPR001312">
    <property type="entry name" value="Hexokinase"/>
</dbReference>
<dbReference type="VEuPathDB" id="PiroplasmaDB:BOVATA_041300"/>
<evidence type="ECO:0000256" key="5">
    <source>
        <dbReference type="ARBA" id="ARBA00022741"/>
    </source>
</evidence>
<dbReference type="RefSeq" id="XP_028868880.1">
    <property type="nucleotide sequence ID" value="XM_029013047.1"/>
</dbReference>
<name>A0A2H6KI14_9APIC</name>
<dbReference type="PROSITE" id="PS51748">
    <property type="entry name" value="HEXOKINASE_2"/>
    <property type="match status" value="1"/>
</dbReference>
<dbReference type="GO" id="GO:0001678">
    <property type="term" value="P:intracellular glucose homeostasis"/>
    <property type="evidence" value="ECO:0007669"/>
    <property type="project" value="InterPro"/>
</dbReference>
<dbReference type="InterPro" id="IPR022673">
    <property type="entry name" value="Hexokinase_C"/>
</dbReference>
<evidence type="ECO:0000259" key="13">
    <source>
        <dbReference type="Pfam" id="PF03727"/>
    </source>
</evidence>
<dbReference type="GO" id="GO:0006096">
    <property type="term" value="P:glycolytic process"/>
    <property type="evidence" value="ECO:0007669"/>
    <property type="project" value="UniProtKB-UniPathway"/>
</dbReference>
<keyword evidence="8 11" id="KW-0324">Glycolysis</keyword>
<dbReference type="GO" id="GO:0005739">
    <property type="term" value="C:mitochondrion"/>
    <property type="evidence" value="ECO:0007669"/>
    <property type="project" value="TreeGrafter"/>
</dbReference>
<dbReference type="GO" id="GO:0006006">
    <property type="term" value="P:glucose metabolic process"/>
    <property type="evidence" value="ECO:0007669"/>
    <property type="project" value="TreeGrafter"/>
</dbReference>
<dbReference type="PRINTS" id="PR00475">
    <property type="entry name" value="HEXOKINASE"/>
</dbReference>
<evidence type="ECO:0000256" key="6">
    <source>
        <dbReference type="ARBA" id="ARBA00022777"/>
    </source>
</evidence>
<protein>
    <recommendedName>
        <fullName evidence="11">Phosphotransferase</fullName>
        <ecNumber evidence="11">2.7.1.-</ecNumber>
    </recommendedName>
</protein>
<dbReference type="EC" id="2.7.1.-" evidence="11"/>
<accession>A0A2H6KI14</accession>
<proteinExistence type="inferred from homology"/>
<gene>
    <name evidence="14" type="ORF">BOVATA_041300</name>
</gene>
<dbReference type="EMBL" id="BDSA01000006">
    <property type="protein sequence ID" value="GBE62637.1"/>
    <property type="molecule type" value="Genomic_DNA"/>
</dbReference>
<dbReference type="PANTHER" id="PTHR19443:SF16">
    <property type="entry name" value="HEXOKINASE TYPE 1-RELATED"/>
    <property type="match status" value="1"/>
</dbReference>
<dbReference type="Pfam" id="PF00349">
    <property type="entry name" value="Hexokinase_1"/>
    <property type="match status" value="1"/>
</dbReference>
<evidence type="ECO:0000256" key="2">
    <source>
        <dbReference type="ARBA" id="ARBA00005028"/>
    </source>
</evidence>
<dbReference type="GO" id="GO:0005829">
    <property type="term" value="C:cytosol"/>
    <property type="evidence" value="ECO:0007669"/>
    <property type="project" value="TreeGrafter"/>
</dbReference>
<comment type="catalytic activity">
    <reaction evidence="9">
        <text>a D-hexose + ATP = a D-hexose 6-phosphate + ADP + H(+)</text>
        <dbReference type="Rhea" id="RHEA:22740"/>
        <dbReference type="ChEBI" id="CHEBI:4194"/>
        <dbReference type="ChEBI" id="CHEBI:15378"/>
        <dbReference type="ChEBI" id="CHEBI:30616"/>
        <dbReference type="ChEBI" id="CHEBI:229467"/>
        <dbReference type="ChEBI" id="CHEBI:456216"/>
        <dbReference type="EC" id="2.7.1.1"/>
    </reaction>
    <physiologicalReaction direction="left-to-right" evidence="9">
        <dbReference type="Rhea" id="RHEA:22741"/>
    </physiologicalReaction>
</comment>
<dbReference type="GO" id="GO:0005536">
    <property type="term" value="F:D-glucose binding"/>
    <property type="evidence" value="ECO:0007669"/>
    <property type="project" value="InterPro"/>
</dbReference>
<evidence type="ECO:0000259" key="12">
    <source>
        <dbReference type="Pfam" id="PF00349"/>
    </source>
</evidence>
<evidence type="ECO:0000256" key="8">
    <source>
        <dbReference type="ARBA" id="ARBA00023152"/>
    </source>
</evidence>
<comment type="pathway">
    <text evidence="1">Carbohydrate degradation; glycolysis; D-glyceraldehyde 3-phosphate and glycerone phosphate from D-glucose: step 1/4.</text>
</comment>
<evidence type="ECO:0000256" key="10">
    <source>
        <dbReference type="ARBA" id="ARBA00047905"/>
    </source>
</evidence>
<organism evidence="14 15">
    <name type="scientific">Babesia ovata</name>
    <dbReference type="NCBI Taxonomy" id="189622"/>
    <lineage>
        <taxon>Eukaryota</taxon>
        <taxon>Sar</taxon>
        <taxon>Alveolata</taxon>
        <taxon>Apicomplexa</taxon>
        <taxon>Aconoidasida</taxon>
        <taxon>Piroplasmida</taxon>
        <taxon>Babesiidae</taxon>
        <taxon>Babesia</taxon>
    </lineage>
</organism>
<evidence type="ECO:0000313" key="14">
    <source>
        <dbReference type="EMBL" id="GBE62637.1"/>
    </source>
</evidence>
<dbReference type="InterPro" id="IPR022672">
    <property type="entry name" value="Hexokinase_N"/>
</dbReference>
<sequence length="488" mass="54473">MIPEISVIRQVAENIEVPYKVTQMLDSDAEVRLDQIVGQLSLPIEYLKDVAQSFYAELVNGLKAHRRHRNLWLPNECSFKMLDSHITTVPTGEETGCYYAIDFGGSNLRSVRINVKGKGTMERMQSTFSLRHATALRPKGLLDRTATATELFDHFAKSIGTLMEESGDAKDSNKIYPVGFTFSFPCTMLTKRNAILLDWTKGFETGRDTNEQVEGRDIGMLMDDAFKRNNVNGRVSIILNDTVGTLMSVAYQKPQGYPECRVGLILGTGFNVCYVEHEYIRYGYIGKVINIECGNFDKELPITPVDYEIDWYTSNSGRGKMEKLIAGAYLGEIIRRNMLLYLSEKATANMWKVGTFTAVDAADIVNDKSEDYAKAREIAKKTWDADFDQKSLRGLRRICEAVFDRSAGLAAAAIVATARRTLAHATSKITCAVDGSLYVKNEWYRERMLHYMEKVSRPDLVGSVVMYACDDGSGKGAAIAAAMIGAEE</sequence>
<feature type="domain" description="Hexokinase C-terminal" evidence="13">
    <location>
        <begin position="261"/>
        <end position="483"/>
    </location>
</feature>
<keyword evidence="4 11" id="KW-0808">Transferase</keyword>
<dbReference type="OrthoDB" id="419537at2759"/>
<keyword evidence="6 11" id="KW-0418">Kinase</keyword>
<dbReference type="AlphaFoldDB" id="A0A2H6KI14"/>
<evidence type="ECO:0000256" key="9">
    <source>
        <dbReference type="ARBA" id="ARBA00044613"/>
    </source>
</evidence>
<dbReference type="GO" id="GO:0005524">
    <property type="term" value="F:ATP binding"/>
    <property type="evidence" value="ECO:0007669"/>
    <property type="project" value="UniProtKB-UniRule"/>
</dbReference>
<keyword evidence="15" id="KW-1185">Reference proteome</keyword>
<evidence type="ECO:0000256" key="4">
    <source>
        <dbReference type="ARBA" id="ARBA00022679"/>
    </source>
</evidence>